<evidence type="ECO:0000256" key="4">
    <source>
        <dbReference type="ARBA" id="ARBA00022692"/>
    </source>
</evidence>
<accession>A0A849AR33</accession>
<feature type="transmembrane region" description="Helical" evidence="7">
    <location>
        <begin position="122"/>
        <end position="141"/>
    </location>
</feature>
<keyword evidence="2 7" id="KW-1003">Cell membrane</keyword>
<reference evidence="8 9" key="1">
    <citation type="submission" date="2020-05" db="EMBL/GenBank/DDBJ databases">
        <title>Flexivirga sp. ID2601S isolated from air conditioner.</title>
        <authorList>
            <person name="Kim D.H."/>
        </authorList>
    </citation>
    <scope>NUCLEOTIDE SEQUENCE [LARGE SCALE GENOMIC DNA]</scope>
    <source>
        <strain evidence="8 9">ID2601S</strain>
    </source>
</reference>
<sequence length="296" mass="31484">MSAPSLNPALGIGYRPVPGVLGISPHGLLAAVGIFVGYWVLRRLTRRNDLPWAVLERAILWAIPAGIVGARADFVLSHPGQFDSVGSVLQIWNGGLALFGGLIVAITVALLVLHHNHLPLRLVLDLAAPAIALAIGIGRVGDLLLTDHLGKPTTSAFALAYRVPFGADLAPGFGPSPARPPGVGESCADVGRFFAGCSYHLTPAYDLVGALILAAFLWWLLVRRPHPEGAVFALFVIGYATQRLMTDATRAVDERPLWGMTGTQLAAFVLALAGVACIGWLYTRDRSLRCAPRRLT</sequence>
<proteinExistence type="inferred from homology"/>
<evidence type="ECO:0000256" key="7">
    <source>
        <dbReference type="HAMAP-Rule" id="MF_01147"/>
    </source>
</evidence>
<dbReference type="UniPathway" id="UPA00664"/>
<feature type="transmembrane region" description="Helical" evidence="7">
    <location>
        <begin position="53"/>
        <end position="71"/>
    </location>
</feature>
<comment type="function">
    <text evidence="7">Catalyzes the transfer of the diacylglyceryl group from phosphatidylglycerol to the sulfhydryl group of the N-terminal cysteine of a prolipoprotein, the first step in the formation of mature lipoproteins.</text>
</comment>
<protein>
    <recommendedName>
        <fullName evidence="7">Phosphatidylglycerol--prolipoprotein diacylglyceryl transferase</fullName>
        <ecNumber evidence="7">2.5.1.145</ecNumber>
    </recommendedName>
</protein>
<organism evidence="8 9">
    <name type="scientific">Flexivirga aerilata</name>
    <dbReference type="NCBI Taxonomy" id="1656889"/>
    <lineage>
        <taxon>Bacteria</taxon>
        <taxon>Bacillati</taxon>
        <taxon>Actinomycetota</taxon>
        <taxon>Actinomycetes</taxon>
        <taxon>Micrococcales</taxon>
        <taxon>Dermacoccaceae</taxon>
        <taxon>Flexivirga</taxon>
    </lineage>
</organism>
<keyword evidence="9" id="KW-1185">Reference proteome</keyword>
<feature type="transmembrane region" description="Helical" evidence="7">
    <location>
        <begin position="229"/>
        <end position="245"/>
    </location>
</feature>
<evidence type="ECO:0000313" key="9">
    <source>
        <dbReference type="Proteomes" id="UP000557772"/>
    </source>
</evidence>
<name>A0A849AR33_9MICO</name>
<comment type="pathway">
    <text evidence="7">Protein modification; lipoprotein biosynthesis (diacylglyceryl transfer).</text>
</comment>
<dbReference type="InterPro" id="IPR001640">
    <property type="entry name" value="Lgt"/>
</dbReference>
<dbReference type="PANTHER" id="PTHR30589:SF0">
    <property type="entry name" value="PHOSPHATIDYLGLYCEROL--PROLIPOPROTEIN DIACYLGLYCERYL TRANSFERASE"/>
    <property type="match status" value="1"/>
</dbReference>
<feature type="transmembrane region" description="Helical" evidence="7">
    <location>
        <begin position="20"/>
        <end position="41"/>
    </location>
</feature>
<dbReference type="Proteomes" id="UP000557772">
    <property type="component" value="Unassembled WGS sequence"/>
</dbReference>
<comment type="subcellular location">
    <subcellularLocation>
        <location evidence="7">Cell membrane</location>
        <topology evidence="7">Multi-pass membrane protein</topology>
    </subcellularLocation>
</comment>
<keyword evidence="3 7" id="KW-0808">Transferase</keyword>
<dbReference type="Pfam" id="PF01790">
    <property type="entry name" value="LGT"/>
    <property type="match status" value="1"/>
</dbReference>
<gene>
    <name evidence="7" type="primary">lgt</name>
    <name evidence="8" type="ORF">HJ588_15860</name>
</gene>
<dbReference type="GO" id="GO:0005886">
    <property type="term" value="C:plasma membrane"/>
    <property type="evidence" value="ECO:0007669"/>
    <property type="project" value="UniProtKB-SubCell"/>
</dbReference>
<dbReference type="HAMAP" id="MF_01147">
    <property type="entry name" value="Lgt"/>
    <property type="match status" value="1"/>
</dbReference>
<evidence type="ECO:0000256" key="5">
    <source>
        <dbReference type="ARBA" id="ARBA00022989"/>
    </source>
</evidence>
<feature type="transmembrane region" description="Helical" evidence="7">
    <location>
        <begin position="91"/>
        <end position="113"/>
    </location>
</feature>
<dbReference type="GO" id="GO:0042158">
    <property type="term" value="P:lipoprotein biosynthetic process"/>
    <property type="evidence" value="ECO:0007669"/>
    <property type="project" value="UniProtKB-UniRule"/>
</dbReference>
<dbReference type="GO" id="GO:0008961">
    <property type="term" value="F:phosphatidylglycerol-prolipoprotein diacylglyceryl transferase activity"/>
    <property type="evidence" value="ECO:0007669"/>
    <property type="project" value="UniProtKB-UniRule"/>
</dbReference>
<evidence type="ECO:0000313" key="8">
    <source>
        <dbReference type="EMBL" id="NNG40740.1"/>
    </source>
</evidence>
<feature type="binding site" evidence="7">
    <location>
        <position position="139"/>
    </location>
    <ligand>
        <name>a 1,2-diacyl-sn-glycero-3-phospho-(1'-sn-glycerol)</name>
        <dbReference type="ChEBI" id="CHEBI:64716"/>
    </ligand>
</feature>
<dbReference type="EMBL" id="JABENB010000003">
    <property type="protein sequence ID" value="NNG40740.1"/>
    <property type="molecule type" value="Genomic_DNA"/>
</dbReference>
<keyword evidence="5 7" id="KW-1133">Transmembrane helix</keyword>
<feature type="transmembrane region" description="Helical" evidence="7">
    <location>
        <begin position="204"/>
        <end position="222"/>
    </location>
</feature>
<comment type="similarity">
    <text evidence="1 7">Belongs to the Lgt family.</text>
</comment>
<evidence type="ECO:0000256" key="6">
    <source>
        <dbReference type="ARBA" id="ARBA00023136"/>
    </source>
</evidence>
<dbReference type="PANTHER" id="PTHR30589">
    <property type="entry name" value="PROLIPOPROTEIN DIACYLGLYCERYL TRANSFERASE"/>
    <property type="match status" value="1"/>
</dbReference>
<keyword evidence="4 7" id="KW-0812">Transmembrane</keyword>
<evidence type="ECO:0000256" key="3">
    <source>
        <dbReference type="ARBA" id="ARBA00022679"/>
    </source>
</evidence>
<dbReference type="RefSeq" id="WP_171157456.1">
    <property type="nucleotide sequence ID" value="NZ_JABENB010000003.1"/>
</dbReference>
<dbReference type="EC" id="2.5.1.145" evidence="7"/>
<evidence type="ECO:0000256" key="1">
    <source>
        <dbReference type="ARBA" id="ARBA00007150"/>
    </source>
</evidence>
<feature type="transmembrane region" description="Helical" evidence="7">
    <location>
        <begin position="265"/>
        <end position="283"/>
    </location>
</feature>
<comment type="caution">
    <text evidence="8">The sequence shown here is derived from an EMBL/GenBank/DDBJ whole genome shotgun (WGS) entry which is preliminary data.</text>
</comment>
<keyword evidence="6 7" id="KW-0472">Membrane</keyword>
<dbReference type="AlphaFoldDB" id="A0A849AR33"/>
<comment type="catalytic activity">
    <reaction evidence="7">
        <text>L-cysteinyl-[prolipoprotein] + a 1,2-diacyl-sn-glycero-3-phospho-(1'-sn-glycerol) = an S-1,2-diacyl-sn-glyceryl-L-cysteinyl-[prolipoprotein] + sn-glycerol 1-phosphate + H(+)</text>
        <dbReference type="Rhea" id="RHEA:56712"/>
        <dbReference type="Rhea" id="RHEA-COMP:14679"/>
        <dbReference type="Rhea" id="RHEA-COMP:14680"/>
        <dbReference type="ChEBI" id="CHEBI:15378"/>
        <dbReference type="ChEBI" id="CHEBI:29950"/>
        <dbReference type="ChEBI" id="CHEBI:57685"/>
        <dbReference type="ChEBI" id="CHEBI:64716"/>
        <dbReference type="ChEBI" id="CHEBI:140658"/>
        <dbReference type="EC" id="2.5.1.145"/>
    </reaction>
</comment>
<evidence type="ECO:0000256" key="2">
    <source>
        <dbReference type="ARBA" id="ARBA00022475"/>
    </source>
</evidence>